<keyword evidence="10" id="KW-1185">Reference proteome</keyword>
<sequence length="363" mass="38732">MTTSRAWVFRGSNHPLQLESLPVEPLRQGEVRVAIECCTLCGSDLHTIEGRRSTPLPTVLGHEMLGRVVELPRSETILSLSGEPLTIGSRITWGVAASCKTCFYCTHDLPQKCESLFKYGHESLAKMPKLSGGLAETCHLTAGTAIAIVPDTMSFKVATPASCATSTVAAAIRAADLRAGEHVVVQGCGMLGLTALAWCAMEDAASTIGIDIDHGRLAQARAFGATHTLQSTADPQALTDEVLVLTAGRGCDVVLEMSGSNSAIERSVAMLRPGGRLILVGSVFPQPAVALFAEQIVRKCLTIRGMHNYTPADLQSAITFLARASSRFPFESLVPLEFSLDQLPQAIHSAHAERPPRVAILNR</sequence>
<dbReference type="SUPFAM" id="SSF50129">
    <property type="entry name" value="GroES-like"/>
    <property type="match status" value="1"/>
</dbReference>
<dbReference type="PANTHER" id="PTHR42940:SF3">
    <property type="entry name" value="ALCOHOL DEHYDROGENASE 1-RELATED"/>
    <property type="match status" value="1"/>
</dbReference>
<dbReference type="SMART" id="SM00829">
    <property type="entry name" value="PKS_ER"/>
    <property type="match status" value="1"/>
</dbReference>
<keyword evidence="6" id="KW-0560">Oxidoreductase</keyword>
<protein>
    <recommendedName>
        <fullName evidence="3">alcohol dehydrogenase</fullName>
        <ecNumber evidence="3">1.1.1.1</ecNumber>
    </recommendedName>
</protein>
<dbReference type="PANTHER" id="PTHR42940">
    <property type="entry name" value="ALCOHOL DEHYDROGENASE 1-RELATED"/>
    <property type="match status" value="1"/>
</dbReference>
<dbReference type="InterPro" id="IPR013149">
    <property type="entry name" value="ADH-like_C"/>
</dbReference>
<dbReference type="HOGENOM" id="CLU_026673_11_0_0"/>
<dbReference type="EC" id="1.1.1.1" evidence="3"/>
<dbReference type="Pfam" id="PF00107">
    <property type="entry name" value="ADH_zinc_N"/>
    <property type="match status" value="1"/>
</dbReference>
<dbReference type="Pfam" id="PF08240">
    <property type="entry name" value="ADH_N"/>
    <property type="match status" value="1"/>
</dbReference>
<comment type="cofactor">
    <cofactor evidence="1">
        <name>Zn(2+)</name>
        <dbReference type="ChEBI" id="CHEBI:29105"/>
    </cofactor>
</comment>
<comment type="similarity">
    <text evidence="2">Belongs to the zinc-containing alcohol dehydrogenase family.</text>
</comment>
<evidence type="ECO:0000256" key="6">
    <source>
        <dbReference type="ARBA" id="ARBA00023002"/>
    </source>
</evidence>
<dbReference type="InterPro" id="IPR036291">
    <property type="entry name" value="NAD(P)-bd_dom_sf"/>
</dbReference>
<dbReference type="InterPro" id="IPR020843">
    <property type="entry name" value="ER"/>
</dbReference>
<dbReference type="GO" id="GO:0005737">
    <property type="term" value="C:cytoplasm"/>
    <property type="evidence" value="ECO:0007669"/>
    <property type="project" value="TreeGrafter"/>
</dbReference>
<dbReference type="GO" id="GO:0004022">
    <property type="term" value="F:alcohol dehydrogenase (NAD+) activity"/>
    <property type="evidence" value="ECO:0007669"/>
    <property type="project" value="UniProtKB-EC"/>
</dbReference>
<evidence type="ECO:0000259" key="8">
    <source>
        <dbReference type="SMART" id="SM00829"/>
    </source>
</evidence>
<dbReference type="STRING" id="530564.Psta_3166"/>
<dbReference type="GO" id="GO:0046872">
    <property type="term" value="F:metal ion binding"/>
    <property type="evidence" value="ECO:0007669"/>
    <property type="project" value="UniProtKB-KW"/>
</dbReference>
<dbReference type="Gene3D" id="3.90.180.10">
    <property type="entry name" value="Medium-chain alcohol dehydrogenases, catalytic domain"/>
    <property type="match status" value="1"/>
</dbReference>
<dbReference type="InterPro" id="IPR013154">
    <property type="entry name" value="ADH-like_N"/>
</dbReference>
<evidence type="ECO:0000256" key="7">
    <source>
        <dbReference type="ARBA" id="ARBA00023027"/>
    </source>
</evidence>
<keyword evidence="4" id="KW-0479">Metal-binding</keyword>
<keyword evidence="7" id="KW-0520">NAD</keyword>
<dbReference type="Proteomes" id="UP000001887">
    <property type="component" value="Chromosome"/>
</dbReference>
<evidence type="ECO:0000256" key="1">
    <source>
        <dbReference type="ARBA" id="ARBA00001947"/>
    </source>
</evidence>
<proteinExistence type="inferred from homology"/>
<evidence type="ECO:0000256" key="4">
    <source>
        <dbReference type="ARBA" id="ARBA00022723"/>
    </source>
</evidence>
<dbReference type="SUPFAM" id="SSF51735">
    <property type="entry name" value="NAD(P)-binding Rossmann-fold domains"/>
    <property type="match status" value="1"/>
</dbReference>
<dbReference type="InterPro" id="IPR017743">
    <property type="entry name" value="ADH_phosphonate_catab-assoc"/>
</dbReference>
<dbReference type="InterPro" id="IPR011032">
    <property type="entry name" value="GroES-like_sf"/>
</dbReference>
<gene>
    <name evidence="9" type="ordered locus">Psta_3166</name>
</gene>
<dbReference type="Gene3D" id="3.40.50.720">
    <property type="entry name" value="NAD(P)-binding Rossmann-like Domain"/>
    <property type="match status" value="1"/>
</dbReference>
<dbReference type="EMBL" id="CP001848">
    <property type="protein sequence ID" value="ADB17830.1"/>
    <property type="molecule type" value="Genomic_DNA"/>
</dbReference>
<evidence type="ECO:0000256" key="5">
    <source>
        <dbReference type="ARBA" id="ARBA00022833"/>
    </source>
</evidence>
<evidence type="ECO:0000256" key="3">
    <source>
        <dbReference type="ARBA" id="ARBA00013190"/>
    </source>
</evidence>
<feature type="domain" description="Enoyl reductase (ER)" evidence="8">
    <location>
        <begin position="11"/>
        <end position="360"/>
    </location>
</feature>
<dbReference type="AlphaFoldDB" id="D2QWM7"/>
<dbReference type="CDD" id="cd08231">
    <property type="entry name" value="MDR_TM0436_like"/>
    <property type="match status" value="1"/>
</dbReference>
<keyword evidence="5" id="KW-0862">Zinc</keyword>
<evidence type="ECO:0000313" key="9">
    <source>
        <dbReference type="EMBL" id="ADB17830.1"/>
    </source>
</evidence>
<organism evidence="9 10">
    <name type="scientific">Pirellula staleyi (strain ATCC 27377 / DSM 6068 / ICPB 4128)</name>
    <name type="common">Pirella staleyi</name>
    <dbReference type="NCBI Taxonomy" id="530564"/>
    <lineage>
        <taxon>Bacteria</taxon>
        <taxon>Pseudomonadati</taxon>
        <taxon>Planctomycetota</taxon>
        <taxon>Planctomycetia</taxon>
        <taxon>Pirellulales</taxon>
        <taxon>Pirellulaceae</taxon>
        <taxon>Pirellula</taxon>
    </lineage>
</organism>
<name>D2QWM7_PIRSD</name>
<accession>D2QWM7</accession>
<reference evidence="9 10" key="1">
    <citation type="journal article" date="2009" name="Stand. Genomic Sci.">
        <title>Complete genome sequence of Pirellula staleyi type strain (ATCC 27377).</title>
        <authorList>
            <person name="Clum A."/>
            <person name="Tindall B.J."/>
            <person name="Sikorski J."/>
            <person name="Ivanova N."/>
            <person name="Mavrommatis K."/>
            <person name="Lucas S."/>
            <person name="Glavina del Rio T."/>
            <person name="Nolan M."/>
            <person name="Chen F."/>
            <person name="Tice H."/>
            <person name="Pitluck S."/>
            <person name="Cheng J.F."/>
            <person name="Chertkov O."/>
            <person name="Brettin T."/>
            <person name="Han C."/>
            <person name="Detter J.C."/>
            <person name="Kuske C."/>
            <person name="Bruce D."/>
            <person name="Goodwin L."/>
            <person name="Ovchinikova G."/>
            <person name="Pati A."/>
            <person name="Mikhailova N."/>
            <person name="Chen A."/>
            <person name="Palaniappan K."/>
            <person name="Land M."/>
            <person name="Hauser L."/>
            <person name="Chang Y.J."/>
            <person name="Jeffries C.D."/>
            <person name="Chain P."/>
            <person name="Rohde M."/>
            <person name="Goker M."/>
            <person name="Bristow J."/>
            <person name="Eisen J.A."/>
            <person name="Markowitz V."/>
            <person name="Hugenholtz P."/>
            <person name="Kyrpides N.C."/>
            <person name="Klenk H.P."/>
            <person name="Lapidus A."/>
        </authorList>
    </citation>
    <scope>NUCLEOTIDE SEQUENCE [LARGE SCALE GENOMIC DNA]</scope>
    <source>
        <strain evidence="10">ATCC 27377 / DSM 6068 / ICPB 4128</strain>
    </source>
</reference>
<evidence type="ECO:0000256" key="2">
    <source>
        <dbReference type="ARBA" id="ARBA00008072"/>
    </source>
</evidence>
<dbReference type="eggNOG" id="COG1064">
    <property type="taxonomic scope" value="Bacteria"/>
</dbReference>
<dbReference type="KEGG" id="psl:Psta_3166"/>
<evidence type="ECO:0000313" key="10">
    <source>
        <dbReference type="Proteomes" id="UP000001887"/>
    </source>
</evidence>
<dbReference type="NCBIfam" id="TIGR03366">
    <property type="entry name" value="HpnZ_proposed"/>
    <property type="match status" value="1"/>
</dbReference>